<keyword evidence="1 2" id="KW-0694">RNA-binding</keyword>
<dbReference type="GO" id="GO:0003723">
    <property type="term" value="F:RNA binding"/>
    <property type="evidence" value="ECO:0007669"/>
    <property type="project" value="UniProtKB-UniRule"/>
</dbReference>
<feature type="compositionally biased region" description="Low complexity" evidence="3">
    <location>
        <begin position="138"/>
        <end position="148"/>
    </location>
</feature>
<name>A0AAJ8JMD6_9TREE</name>
<dbReference type="PROSITE" id="PS50102">
    <property type="entry name" value="RRM"/>
    <property type="match status" value="1"/>
</dbReference>
<dbReference type="Gene3D" id="3.30.70.330">
    <property type="match status" value="1"/>
</dbReference>
<gene>
    <name evidence="5" type="ORF">L203_100062</name>
</gene>
<protein>
    <recommendedName>
        <fullName evidence="4">RRM domain-containing protein</fullName>
    </recommendedName>
</protein>
<dbReference type="InterPro" id="IPR012677">
    <property type="entry name" value="Nucleotide-bd_a/b_plait_sf"/>
</dbReference>
<dbReference type="SUPFAM" id="SSF54928">
    <property type="entry name" value="RNA-binding domain, RBD"/>
    <property type="match status" value="1"/>
</dbReference>
<evidence type="ECO:0000259" key="4">
    <source>
        <dbReference type="PROSITE" id="PS50102"/>
    </source>
</evidence>
<accession>A0AAJ8JMD6</accession>
<dbReference type="FunFam" id="3.30.70.330:FF:000609">
    <property type="entry name" value="U2 snRNP component IST3"/>
    <property type="match status" value="1"/>
</dbReference>
<dbReference type="GO" id="GO:0005686">
    <property type="term" value="C:U2 snRNP"/>
    <property type="evidence" value="ECO:0007669"/>
    <property type="project" value="TreeGrafter"/>
</dbReference>
<reference evidence="5" key="2">
    <citation type="journal article" date="2022" name="Elife">
        <title>Obligate sexual reproduction of a homothallic fungus closely related to the Cryptococcus pathogenic species complex.</title>
        <authorList>
            <person name="Passer A.R."/>
            <person name="Clancey S.A."/>
            <person name="Shea T."/>
            <person name="David-Palma M."/>
            <person name="Averette A.F."/>
            <person name="Boekhout T."/>
            <person name="Porcel B.M."/>
            <person name="Nowrousian M."/>
            <person name="Cuomo C.A."/>
            <person name="Sun S."/>
            <person name="Heitman J."/>
            <person name="Coelho M.A."/>
        </authorList>
    </citation>
    <scope>NUCLEOTIDE SEQUENCE</scope>
    <source>
        <strain evidence="5">CBS 7841</strain>
    </source>
</reference>
<evidence type="ECO:0000256" key="2">
    <source>
        <dbReference type="PROSITE-ProRule" id="PRU00176"/>
    </source>
</evidence>
<dbReference type="SMART" id="SM00360">
    <property type="entry name" value="RRM"/>
    <property type="match status" value="1"/>
</dbReference>
<dbReference type="GO" id="GO:0071011">
    <property type="term" value="C:precatalytic spliceosome"/>
    <property type="evidence" value="ECO:0007669"/>
    <property type="project" value="TreeGrafter"/>
</dbReference>
<dbReference type="InterPro" id="IPR000504">
    <property type="entry name" value="RRM_dom"/>
</dbReference>
<dbReference type="Proteomes" id="UP000094043">
    <property type="component" value="Chromosome 1"/>
</dbReference>
<evidence type="ECO:0000256" key="1">
    <source>
        <dbReference type="ARBA" id="ARBA00022884"/>
    </source>
</evidence>
<feature type="compositionally biased region" description="Polar residues" evidence="3">
    <location>
        <begin position="110"/>
        <end position="120"/>
    </location>
</feature>
<dbReference type="InterPro" id="IPR045844">
    <property type="entry name" value="RRM_Ist3-like"/>
</dbReference>
<dbReference type="RefSeq" id="XP_066065627.1">
    <property type="nucleotide sequence ID" value="XM_066209530.1"/>
</dbReference>
<feature type="compositionally biased region" description="Basic and acidic residues" evidence="3">
    <location>
        <begin position="218"/>
        <end position="258"/>
    </location>
</feature>
<dbReference type="GeneID" id="91084278"/>
<reference evidence="5" key="1">
    <citation type="submission" date="2016-06" db="EMBL/GenBank/DDBJ databases">
        <authorList>
            <person name="Cuomo C."/>
            <person name="Litvintseva A."/>
            <person name="Heitman J."/>
            <person name="Chen Y."/>
            <person name="Sun S."/>
            <person name="Springer D."/>
            <person name="Dromer F."/>
            <person name="Young S."/>
            <person name="Zeng Q."/>
            <person name="Chapman S."/>
            <person name="Gujja S."/>
            <person name="Saif S."/>
            <person name="Birren B."/>
        </authorList>
    </citation>
    <scope>NUCLEOTIDE SEQUENCE</scope>
    <source>
        <strain evidence="5">CBS 7841</strain>
    </source>
</reference>
<reference evidence="5" key="3">
    <citation type="submission" date="2024-01" db="EMBL/GenBank/DDBJ databases">
        <authorList>
            <person name="Coelho M.A."/>
            <person name="David-Palma M."/>
            <person name="Shea T."/>
            <person name="Sun S."/>
            <person name="Cuomo C.A."/>
            <person name="Heitman J."/>
        </authorList>
    </citation>
    <scope>NUCLEOTIDE SEQUENCE</scope>
    <source>
        <strain evidence="5">CBS 7841</strain>
    </source>
</reference>
<dbReference type="GO" id="GO:0000398">
    <property type="term" value="P:mRNA splicing, via spliceosome"/>
    <property type="evidence" value="ECO:0007669"/>
    <property type="project" value="InterPro"/>
</dbReference>
<dbReference type="InterPro" id="IPR035979">
    <property type="entry name" value="RBD_domain_sf"/>
</dbReference>
<dbReference type="PANTHER" id="PTHR45880">
    <property type="entry name" value="RNA-BINDING MOTIF PROTEIN, X-LINKED 2"/>
    <property type="match status" value="1"/>
</dbReference>
<feature type="compositionally biased region" description="Basic and acidic residues" evidence="3">
    <location>
        <begin position="265"/>
        <end position="351"/>
    </location>
</feature>
<feature type="region of interest" description="Disordered" evidence="3">
    <location>
        <begin position="108"/>
        <end position="351"/>
    </location>
</feature>
<evidence type="ECO:0000256" key="3">
    <source>
        <dbReference type="SAM" id="MobiDB-lite"/>
    </source>
</evidence>
<dbReference type="CDD" id="cd12411">
    <property type="entry name" value="RRM_ist3_like"/>
    <property type="match status" value="1"/>
</dbReference>
<feature type="domain" description="RRM" evidence="4">
    <location>
        <begin position="31"/>
        <end position="109"/>
    </location>
</feature>
<dbReference type="GO" id="GO:0071013">
    <property type="term" value="C:catalytic step 2 spliceosome"/>
    <property type="evidence" value="ECO:0007669"/>
    <property type="project" value="TreeGrafter"/>
</dbReference>
<organism evidence="5 6">
    <name type="scientific">Cryptococcus depauperatus CBS 7841</name>
    <dbReference type="NCBI Taxonomy" id="1295531"/>
    <lineage>
        <taxon>Eukaryota</taxon>
        <taxon>Fungi</taxon>
        <taxon>Dikarya</taxon>
        <taxon>Basidiomycota</taxon>
        <taxon>Agaricomycotina</taxon>
        <taxon>Tremellomycetes</taxon>
        <taxon>Tremellales</taxon>
        <taxon>Cryptococcaceae</taxon>
        <taxon>Cryptococcus</taxon>
    </lineage>
</organism>
<sequence length="351" mass="41334">MNTVKEINRINQRELELGVKGSWHDEYKDSAYIFVGGLPFDLTEGDLIAIFSQWGEILDVNLVRDKETGKSRGFGFLMYEDQRSTVLAVDNMNGTTIIGRTIRVDHTKNYRQQGTRNADGTYTEPDEPVYNAAPPILSDSGDSGSSVDSEAEDGDRNAGGIDEEDPMAKYLRAERAALRAEKKAKENNGKTKDKKRKHEGETKEEKRARKEAKRLKKEQKAQRLKQGSEKERDLKPEMSKMRDDRSEERRGESKERWARSPQYAKHREYKDFHSKADRDDWRQGRWELERDERGKQRGETHESEYSSRNREQDGDRRRQETERSDWQRSDNRYTDRDRDDRYRRDRDHGRY</sequence>
<proteinExistence type="predicted"/>
<evidence type="ECO:0000313" key="5">
    <source>
        <dbReference type="EMBL" id="WVN84926.1"/>
    </source>
</evidence>
<dbReference type="Pfam" id="PF00076">
    <property type="entry name" value="RRM_1"/>
    <property type="match status" value="1"/>
</dbReference>
<evidence type="ECO:0000313" key="6">
    <source>
        <dbReference type="Proteomes" id="UP000094043"/>
    </source>
</evidence>
<keyword evidence="6" id="KW-1185">Reference proteome</keyword>
<dbReference type="EMBL" id="CP143784">
    <property type="protein sequence ID" value="WVN84926.1"/>
    <property type="molecule type" value="Genomic_DNA"/>
</dbReference>
<dbReference type="KEGG" id="cdep:91084278"/>
<dbReference type="PANTHER" id="PTHR45880:SF1">
    <property type="entry name" value="RNA-BINDING MOTIF PROTEIN, X-LINKED 2"/>
    <property type="match status" value="1"/>
</dbReference>
<dbReference type="AlphaFoldDB" id="A0AAJ8JMD6"/>
<dbReference type="InterPro" id="IPR051847">
    <property type="entry name" value="RNA_proc/Spliceosome_comp"/>
</dbReference>
<feature type="compositionally biased region" description="Basic and acidic residues" evidence="3">
    <location>
        <begin position="198"/>
        <end position="208"/>
    </location>
</feature>
<feature type="compositionally biased region" description="Basic and acidic residues" evidence="3">
    <location>
        <begin position="171"/>
        <end position="191"/>
    </location>
</feature>